<name>A0A061RJY6_9CHLO</name>
<sequence>WTENTREAGKNNMHENRRKATGKTSDLTQLFIFGRNNSIGSAHRFQKNKTVC</sequence>
<protein>
    <submittedName>
        <fullName evidence="2">Uncharacterized protein</fullName>
    </submittedName>
</protein>
<reference evidence="2" key="1">
    <citation type="submission" date="2014-05" db="EMBL/GenBank/DDBJ databases">
        <title>The transcriptome of the halophilic microalga Tetraselmis sp. GSL018 isolated from the Great Salt Lake, Utah.</title>
        <authorList>
            <person name="Jinkerson R.E."/>
            <person name="D'Adamo S."/>
            <person name="Posewitz M.C."/>
        </authorList>
    </citation>
    <scope>NUCLEOTIDE SEQUENCE</scope>
    <source>
        <strain evidence="2">GSL018</strain>
    </source>
</reference>
<evidence type="ECO:0000256" key="1">
    <source>
        <dbReference type="SAM" id="MobiDB-lite"/>
    </source>
</evidence>
<gene>
    <name evidence="2" type="ORF">TSPGSL018_29357</name>
</gene>
<dbReference type="AlphaFoldDB" id="A0A061RJY6"/>
<dbReference type="EMBL" id="GBEZ01012661">
    <property type="protein sequence ID" value="JAC73247.1"/>
    <property type="molecule type" value="Transcribed_RNA"/>
</dbReference>
<feature type="region of interest" description="Disordered" evidence="1">
    <location>
        <begin position="1"/>
        <end position="25"/>
    </location>
</feature>
<evidence type="ECO:0000313" key="2">
    <source>
        <dbReference type="EMBL" id="JAC73247.1"/>
    </source>
</evidence>
<accession>A0A061RJY6</accession>
<feature type="compositionally biased region" description="Basic and acidic residues" evidence="1">
    <location>
        <begin position="1"/>
        <end position="15"/>
    </location>
</feature>
<organism evidence="2">
    <name type="scientific">Tetraselmis sp. GSL018</name>
    <dbReference type="NCBI Taxonomy" id="582737"/>
    <lineage>
        <taxon>Eukaryota</taxon>
        <taxon>Viridiplantae</taxon>
        <taxon>Chlorophyta</taxon>
        <taxon>core chlorophytes</taxon>
        <taxon>Chlorodendrophyceae</taxon>
        <taxon>Chlorodendrales</taxon>
        <taxon>Chlorodendraceae</taxon>
        <taxon>Tetraselmis</taxon>
    </lineage>
</organism>
<proteinExistence type="predicted"/>
<feature type="non-terminal residue" evidence="2">
    <location>
        <position position="1"/>
    </location>
</feature>